<evidence type="ECO:0000313" key="7">
    <source>
        <dbReference type="Proteomes" id="UP000284841"/>
    </source>
</evidence>
<feature type="modified residue" description="Glycine radical" evidence="3">
    <location>
        <position position="852"/>
    </location>
</feature>
<evidence type="ECO:0000256" key="3">
    <source>
        <dbReference type="PROSITE-ProRule" id="PRU00493"/>
    </source>
</evidence>
<keyword evidence="7" id="KW-1185">Reference proteome</keyword>
<evidence type="ECO:0000259" key="5">
    <source>
        <dbReference type="PROSITE" id="PS51554"/>
    </source>
</evidence>
<evidence type="ECO:0000313" key="6">
    <source>
        <dbReference type="EMBL" id="RHJ87312.1"/>
    </source>
</evidence>
<evidence type="ECO:0000259" key="4">
    <source>
        <dbReference type="PROSITE" id="PS51149"/>
    </source>
</evidence>
<dbReference type="Proteomes" id="UP000284841">
    <property type="component" value="Unassembled WGS sequence"/>
</dbReference>
<dbReference type="PANTHER" id="PTHR43641">
    <property type="entry name" value="FORMATE ACETYLTRANSFERASE 3-RELATED"/>
    <property type="match status" value="1"/>
</dbReference>
<keyword evidence="2" id="KW-0456">Lyase</keyword>
<dbReference type="NCBIfam" id="NF033715">
    <property type="entry name" value="glycyl_HPDL_Lrg"/>
    <property type="match status" value="1"/>
</dbReference>
<dbReference type="Pfam" id="PF02901">
    <property type="entry name" value="PFL-like"/>
    <property type="match status" value="1"/>
</dbReference>
<gene>
    <name evidence="6" type="ORF">DW099_11475</name>
</gene>
<dbReference type="Pfam" id="PF01228">
    <property type="entry name" value="Gly_radical"/>
    <property type="match status" value="1"/>
</dbReference>
<reference evidence="6 7" key="1">
    <citation type="submission" date="2018-08" db="EMBL/GenBank/DDBJ databases">
        <title>A genome reference for cultivated species of the human gut microbiota.</title>
        <authorList>
            <person name="Zou Y."/>
            <person name="Xue W."/>
            <person name="Luo G."/>
        </authorList>
    </citation>
    <scope>NUCLEOTIDE SEQUENCE [LARGE SCALE GENOMIC DNA]</scope>
    <source>
        <strain evidence="6 7">AM07-24</strain>
    </source>
</reference>
<dbReference type="PANTHER" id="PTHR43641:SF2">
    <property type="entry name" value="DEHYDRATASE YBIW-RELATED"/>
    <property type="match status" value="1"/>
</dbReference>
<accession>A0A415E0Z3</accession>
<feature type="domain" description="PFL" evidence="5">
    <location>
        <begin position="10"/>
        <end position="749"/>
    </location>
</feature>
<dbReference type="InterPro" id="IPR001150">
    <property type="entry name" value="Gly_radical"/>
</dbReference>
<dbReference type="PROSITE" id="PS51554">
    <property type="entry name" value="PFL"/>
    <property type="match status" value="1"/>
</dbReference>
<dbReference type="PROSITE" id="PS51149">
    <property type="entry name" value="GLY_RADICAL_2"/>
    <property type="match status" value="1"/>
</dbReference>
<dbReference type="InterPro" id="IPR004184">
    <property type="entry name" value="PFL_dom"/>
</dbReference>
<dbReference type="AlphaFoldDB" id="A0A415E0Z3"/>
<evidence type="ECO:0000256" key="1">
    <source>
        <dbReference type="ARBA" id="ARBA00022818"/>
    </source>
</evidence>
<proteinExistence type="predicted"/>
<evidence type="ECO:0000256" key="2">
    <source>
        <dbReference type="ARBA" id="ARBA00023239"/>
    </source>
</evidence>
<dbReference type="RefSeq" id="WP_118335822.1">
    <property type="nucleotide sequence ID" value="NZ_AP025567.1"/>
</dbReference>
<keyword evidence="1 3" id="KW-0556">Organic radical</keyword>
<sequence>MRKDDYTPTERAVKLMDMYYHSMASTSMEWTYWYTRKFNEEEGELPLVRRAKALACAFEHDTPVIYPGELLVGAKTGYLRGTFPMPWLIQSFFVSKSSELYGKYKEDAMASNAVDAKAKIGMGGGNVTEDQPGIISLAGKFGLRAKEVPVLNKITEFWSGKTVEEIGERHSKWVPEFAVKNNLKRTLTSRADSAYTVPVGRDVVSYYYPLQYGLDGIIAFCEERAKEVAGNADGDGLTGMDRLYYYESVAILTRGIGKWIENYAKEAERRIPLTESEQQKAEYQQIADICRWVAHKPPRTFREALQLTYFTHLGLQNEEVASGVAPGRLGQVLWPWYEQDIEAGRITEDEVLELLELQRVKFTAIDLFVSSGSNSVLMGNTFNNLCVGGLTRKGLPACNRLEELILEAGKRLPSPQPTLSVLWDERLPEQFVLKCAEVVKTGTGYPAWMNNRVATDFLMQQYGEEGMTVEEARAFSIGGCLETAPGCWKELTLNGKTYEIPVGASNSTSLGVHFISNPKVLMLTLFNGKDLKNDLQILPPHNKSLDTYEELWAQYQAYYEYIIEVQRKCCNIQHDIWRKVNIPIWQSTLKPDCLEKGHHAGDMGFRYNATYNIETTGTINMVNSLAALKKLVYEEKKYSLEEMKQALKDNFGYYEPSETEDHNASITEQRRKPDGAKYDQILGDCLAVNKYGNDDDYTNTILYDYEDWICSTARKFESLFGKKMYACQISVSSHGLLGSGCMATPDGRLSETTFADASMSAFPGTDKNGPYALFESATGWDHSQSQNSQMNLKIHPNAIKGDIGTKHLADLAQSYLRRGGFHIQFNVIDNKTLHKAQEAPENYRDLMVRVAGFTQYWVEIGKPIQDEVITRTEYEGV</sequence>
<dbReference type="SUPFAM" id="SSF51998">
    <property type="entry name" value="PFL-like glycyl radical enzymes"/>
    <property type="match status" value="1"/>
</dbReference>
<comment type="caution">
    <text evidence="6">The sequence shown here is derived from an EMBL/GenBank/DDBJ whole genome shotgun (WGS) entry which is preliminary data.</text>
</comment>
<dbReference type="InterPro" id="IPR051215">
    <property type="entry name" value="GRE"/>
</dbReference>
<protein>
    <submittedName>
        <fullName evidence="6">MFS transporter</fullName>
    </submittedName>
</protein>
<dbReference type="EMBL" id="QRMS01000003">
    <property type="protein sequence ID" value="RHJ87312.1"/>
    <property type="molecule type" value="Genomic_DNA"/>
</dbReference>
<dbReference type="GO" id="GO:0016829">
    <property type="term" value="F:lyase activity"/>
    <property type="evidence" value="ECO:0007669"/>
    <property type="project" value="UniProtKB-KW"/>
</dbReference>
<dbReference type="GO" id="GO:0005829">
    <property type="term" value="C:cytosol"/>
    <property type="evidence" value="ECO:0007669"/>
    <property type="project" value="TreeGrafter"/>
</dbReference>
<dbReference type="OrthoDB" id="9803969at2"/>
<organism evidence="6 7">
    <name type="scientific">Emergencia timonensis</name>
    <dbReference type="NCBI Taxonomy" id="1776384"/>
    <lineage>
        <taxon>Bacteria</taxon>
        <taxon>Bacillati</taxon>
        <taxon>Bacillota</taxon>
        <taxon>Clostridia</taxon>
        <taxon>Peptostreptococcales</taxon>
        <taxon>Anaerovoracaceae</taxon>
        <taxon>Emergencia</taxon>
    </lineage>
</organism>
<name>A0A415E0Z3_9FIRM</name>
<dbReference type="Gene3D" id="3.20.70.20">
    <property type="match status" value="1"/>
</dbReference>
<dbReference type="STRING" id="1776384.GCA_900086585_00785"/>
<feature type="domain" description="Glycine radical" evidence="4">
    <location>
        <begin position="757"/>
        <end position="877"/>
    </location>
</feature>